<dbReference type="RefSeq" id="WP_173152559.1">
    <property type="nucleotide sequence ID" value="NZ_AP022871.1"/>
</dbReference>
<feature type="domain" description="AMP-dependent synthetase/ligase" evidence="2">
    <location>
        <begin position="42"/>
        <end position="167"/>
    </location>
</feature>
<dbReference type="EMBL" id="AP022871">
    <property type="protein sequence ID" value="BCB82807.1"/>
    <property type="molecule type" value="Genomic_DNA"/>
</dbReference>
<dbReference type="AlphaFoldDB" id="A0A6F8Y9R2"/>
<dbReference type="Gene3D" id="3.40.50.980">
    <property type="match status" value="1"/>
</dbReference>
<dbReference type="Pfam" id="PF00501">
    <property type="entry name" value="AMP-binding"/>
    <property type="match status" value="1"/>
</dbReference>
<name>A0A6F8Y9R2_9ACTN</name>
<dbReference type="KEGG" id="psuu:Psuf_001200"/>
<dbReference type="InterPro" id="IPR000873">
    <property type="entry name" value="AMP-dep_synth/lig_dom"/>
</dbReference>
<dbReference type="SUPFAM" id="SSF56801">
    <property type="entry name" value="Acetyl-CoA synthetase-like"/>
    <property type="match status" value="1"/>
</dbReference>
<reference evidence="3 4" key="2">
    <citation type="submission" date="2020-03" db="EMBL/GenBank/DDBJ databases">
        <authorList>
            <person name="Ichikawa N."/>
            <person name="Kimura A."/>
            <person name="Kitahashi Y."/>
            <person name="Uohara A."/>
        </authorList>
    </citation>
    <scope>NUCLEOTIDE SEQUENCE [LARGE SCALE GENOMIC DNA]</scope>
    <source>
        <strain evidence="3 4">NBRC 105367</strain>
    </source>
</reference>
<evidence type="ECO:0000259" key="2">
    <source>
        <dbReference type="Pfam" id="PF00501"/>
    </source>
</evidence>
<accession>A0A6F8Y9R2</accession>
<gene>
    <name evidence="3" type="ORF">Psuf_001200</name>
</gene>
<dbReference type="Proteomes" id="UP000503011">
    <property type="component" value="Chromosome"/>
</dbReference>
<keyword evidence="4" id="KW-1185">Reference proteome</keyword>
<evidence type="ECO:0000313" key="4">
    <source>
        <dbReference type="Proteomes" id="UP000503011"/>
    </source>
</evidence>
<evidence type="ECO:0000313" key="3">
    <source>
        <dbReference type="EMBL" id="BCB82807.1"/>
    </source>
</evidence>
<protein>
    <recommendedName>
        <fullName evidence="2">AMP-dependent synthetase/ligase domain-containing protein</fullName>
    </recommendedName>
</protein>
<feature type="compositionally biased region" description="Low complexity" evidence="1">
    <location>
        <begin position="179"/>
        <end position="214"/>
    </location>
</feature>
<feature type="region of interest" description="Disordered" evidence="1">
    <location>
        <begin position="167"/>
        <end position="214"/>
    </location>
</feature>
<dbReference type="PANTHER" id="PTHR43767">
    <property type="entry name" value="LONG-CHAIN-FATTY-ACID--COA LIGASE"/>
    <property type="match status" value="1"/>
</dbReference>
<evidence type="ECO:0000256" key="1">
    <source>
        <dbReference type="SAM" id="MobiDB-lite"/>
    </source>
</evidence>
<reference evidence="3 4" key="1">
    <citation type="submission" date="2020-03" db="EMBL/GenBank/DDBJ databases">
        <title>Whole genome shotgun sequence of Phytohabitans suffuscus NBRC 105367.</title>
        <authorList>
            <person name="Komaki H."/>
            <person name="Tamura T."/>
        </authorList>
    </citation>
    <scope>NUCLEOTIDE SEQUENCE [LARGE SCALE GENOMIC DNA]</scope>
    <source>
        <strain evidence="3 4">NBRC 105367</strain>
    </source>
</reference>
<sequence length="214" mass="23437">MSQPTTTHTPEDWRRVVGPEDAAHFREQGWWRDTTGLDELLRAVQRHPHKAAVVCYRKGDPLPTVITYGQLGTMVDRFAGAFLKLGVEPGDVVTIQLPNTWEFPALVFGAMRAGAIPNPVPHIYRERELSFMLRHARSKVYVVQSRFKGTPTATSGCVSSRRCPTCGTWSRSADRPVATPSTSPTSSSALCTSTTTGSRRSSTRAAPGRTTPPS</sequence>
<organism evidence="3 4">
    <name type="scientific">Phytohabitans suffuscus</name>
    <dbReference type="NCBI Taxonomy" id="624315"/>
    <lineage>
        <taxon>Bacteria</taxon>
        <taxon>Bacillati</taxon>
        <taxon>Actinomycetota</taxon>
        <taxon>Actinomycetes</taxon>
        <taxon>Micromonosporales</taxon>
        <taxon>Micromonosporaceae</taxon>
    </lineage>
</organism>
<dbReference type="InterPro" id="IPR050237">
    <property type="entry name" value="ATP-dep_AMP-bd_enzyme"/>
</dbReference>
<proteinExistence type="predicted"/>
<dbReference type="PANTHER" id="PTHR43767:SF1">
    <property type="entry name" value="NONRIBOSOMAL PEPTIDE SYNTHASE PES1 (EUROFUNG)-RELATED"/>
    <property type="match status" value="1"/>
</dbReference>